<name>A0A161IKT0_9MICO</name>
<gene>
    <name evidence="1" type="ORF">I598_1434</name>
</gene>
<reference evidence="1 2" key="1">
    <citation type="submission" date="2016-01" db="EMBL/GenBank/DDBJ databases">
        <title>Complete genome sequence of a soil Actinobacterium, Isoptericola dokdonensis DS-3.</title>
        <authorList>
            <person name="Kwon S.-K."/>
            <person name="Kim J.F."/>
        </authorList>
    </citation>
    <scope>NUCLEOTIDE SEQUENCE [LARGE SCALE GENOMIC DNA]</scope>
    <source>
        <strain evidence="1 2">DS-3</strain>
    </source>
</reference>
<dbReference type="InterPro" id="IPR015018">
    <property type="entry name" value="DUF1905"/>
</dbReference>
<evidence type="ECO:0000313" key="1">
    <source>
        <dbReference type="EMBL" id="ANC30990.1"/>
    </source>
</evidence>
<dbReference type="Proteomes" id="UP000076794">
    <property type="component" value="Chromosome"/>
</dbReference>
<dbReference type="PATRIC" id="fig|1300344.3.peg.1438"/>
<dbReference type="Pfam" id="PF08922">
    <property type="entry name" value="DUF1905"/>
    <property type="match status" value="1"/>
</dbReference>
<dbReference type="EMBL" id="CP014209">
    <property type="protein sequence ID" value="ANC30990.1"/>
    <property type="molecule type" value="Genomic_DNA"/>
</dbReference>
<organism evidence="1 2">
    <name type="scientific">Isoptericola dokdonensis DS-3</name>
    <dbReference type="NCBI Taxonomy" id="1300344"/>
    <lineage>
        <taxon>Bacteria</taxon>
        <taxon>Bacillati</taxon>
        <taxon>Actinomycetota</taxon>
        <taxon>Actinomycetes</taxon>
        <taxon>Micrococcales</taxon>
        <taxon>Promicromonosporaceae</taxon>
        <taxon>Isoptericola</taxon>
    </lineage>
</organism>
<dbReference type="InterPro" id="IPR037079">
    <property type="entry name" value="AF2212/PG0164-like_sf"/>
</dbReference>
<proteinExistence type="predicted"/>
<evidence type="ECO:0008006" key="3">
    <source>
        <dbReference type="Google" id="ProtNLM"/>
    </source>
</evidence>
<evidence type="ECO:0000313" key="2">
    <source>
        <dbReference type="Proteomes" id="UP000076794"/>
    </source>
</evidence>
<keyword evidence="2" id="KW-1185">Reference proteome</keyword>
<dbReference type="Gene3D" id="2.40.30.100">
    <property type="entry name" value="AF2212/PG0164-like"/>
    <property type="match status" value="1"/>
</dbReference>
<dbReference type="KEGG" id="ido:I598_1434"/>
<dbReference type="OrthoDB" id="9808666at2"/>
<dbReference type="RefSeq" id="WP_068202375.1">
    <property type="nucleotide sequence ID" value="NZ_CP014209.1"/>
</dbReference>
<accession>A0A161IKT0</accession>
<sequence length="99" mass="11355">MQLTFTAPLWRWTARQDDAWWFVTVPPDESDLLAELPLPPRGFGSIRVEVTVGSTTWRTSVFPSDEHKAYVLPMKKQVRTAEHLEPDQPVPVRLVTVDL</sequence>
<dbReference type="SUPFAM" id="SSF141694">
    <property type="entry name" value="AF2212/PG0164-like"/>
    <property type="match status" value="1"/>
</dbReference>
<protein>
    <recommendedName>
        <fullName evidence="3">DUF1905 domain-containing protein</fullName>
    </recommendedName>
</protein>
<dbReference type="STRING" id="1300344.I598_1434"/>
<dbReference type="AlphaFoldDB" id="A0A161IKT0"/>